<organism evidence="3 4">
    <name type="scientific">Domibacillus mangrovi</name>
    <dbReference type="NCBI Taxonomy" id="1714354"/>
    <lineage>
        <taxon>Bacteria</taxon>
        <taxon>Bacillati</taxon>
        <taxon>Bacillota</taxon>
        <taxon>Bacilli</taxon>
        <taxon>Bacillales</taxon>
        <taxon>Bacillaceae</taxon>
        <taxon>Domibacillus</taxon>
    </lineage>
</organism>
<evidence type="ECO:0000313" key="4">
    <source>
        <dbReference type="Proteomes" id="UP000186524"/>
    </source>
</evidence>
<dbReference type="SUPFAM" id="SSF53850">
    <property type="entry name" value="Periplasmic binding protein-like II"/>
    <property type="match status" value="1"/>
</dbReference>
<dbReference type="AlphaFoldDB" id="A0A1Q5P6Q1"/>
<dbReference type="Pfam" id="PF03401">
    <property type="entry name" value="TctC"/>
    <property type="match status" value="1"/>
</dbReference>
<gene>
    <name evidence="3" type="ORF">BLL40_00100</name>
</gene>
<proteinExistence type="inferred from homology"/>
<dbReference type="EMBL" id="MRWQ01000001">
    <property type="protein sequence ID" value="OKL37873.1"/>
    <property type="molecule type" value="Genomic_DNA"/>
</dbReference>
<keyword evidence="2" id="KW-0732">Signal</keyword>
<sequence length="332" mass="35174">MLFKKKVLLSLCLSLVLAVLAGCNNGAKNESASNGGVDYPKRPITLVIPYAAGGSADIQARLVGESLQKQLGQAVNVVAMPGGAGATGMNSVKGSKADGYTIIMTAVGPSTLTPNANNVGYDVTKDFYPIAQVSEAPYGLAVNSDSKIETLEELLEFAKKNPGKATYGTTGAGLHQHVVMSDFLNKIEGTNMEHIPFGGGAEAVSALLGNHVTASANTISEITPHEESGSLNILAVTTDERLADLPDVPTFKELGYDLIGQGAWFGFMAPKDTPEEIVNILDESIKNALEDDTVKKQFENAGLPIKYLNSEDFTEKVKEENEKNAKVIQSLK</sequence>
<dbReference type="PANTHER" id="PTHR42928">
    <property type="entry name" value="TRICARBOXYLATE-BINDING PROTEIN"/>
    <property type="match status" value="1"/>
</dbReference>
<evidence type="ECO:0008006" key="5">
    <source>
        <dbReference type="Google" id="ProtNLM"/>
    </source>
</evidence>
<dbReference type="PANTHER" id="PTHR42928:SF5">
    <property type="entry name" value="BLR1237 PROTEIN"/>
    <property type="match status" value="1"/>
</dbReference>
<evidence type="ECO:0000313" key="3">
    <source>
        <dbReference type="EMBL" id="OKL37873.1"/>
    </source>
</evidence>
<feature type="signal peptide" evidence="2">
    <location>
        <begin position="1"/>
        <end position="21"/>
    </location>
</feature>
<dbReference type="Proteomes" id="UP000186524">
    <property type="component" value="Unassembled WGS sequence"/>
</dbReference>
<protein>
    <recommendedName>
        <fullName evidence="5">ABC transporter substrate-binding protein</fullName>
    </recommendedName>
</protein>
<comment type="similarity">
    <text evidence="1">Belongs to the UPF0065 (bug) family.</text>
</comment>
<dbReference type="PROSITE" id="PS51257">
    <property type="entry name" value="PROKAR_LIPOPROTEIN"/>
    <property type="match status" value="1"/>
</dbReference>
<dbReference type="OrthoDB" id="9780943at2"/>
<evidence type="ECO:0000256" key="2">
    <source>
        <dbReference type="SAM" id="SignalP"/>
    </source>
</evidence>
<reference evidence="3 4" key="1">
    <citation type="submission" date="2016-12" db="EMBL/GenBank/DDBJ databases">
        <title>Domibacillus sp. SAOS 44 whole genome sequencing.</title>
        <authorList>
            <person name="Verma A."/>
            <person name="Krishnamurthi S."/>
        </authorList>
    </citation>
    <scope>NUCLEOTIDE SEQUENCE [LARGE SCALE GENOMIC DNA]</scope>
    <source>
        <strain evidence="3 4">SAOS 44</strain>
    </source>
</reference>
<dbReference type="STRING" id="1714354.BLL40_00100"/>
<feature type="chain" id="PRO_5038675456" description="ABC transporter substrate-binding protein" evidence="2">
    <location>
        <begin position="22"/>
        <end position="332"/>
    </location>
</feature>
<dbReference type="InterPro" id="IPR005064">
    <property type="entry name" value="BUG"/>
</dbReference>
<accession>A0A1Q5P6Q1</accession>
<dbReference type="Gene3D" id="3.40.190.10">
    <property type="entry name" value="Periplasmic binding protein-like II"/>
    <property type="match status" value="1"/>
</dbReference>
<dbReference type="PIRSF" id="PIRSF017082">
    <property type="entry name" value="YflP"/>
    <property type="match status" value="1"/>
</dbReference>
<dbReference type="InterPro" id="IPR042100">
    <property type="entry name" value="Bug_dom1"/>
</dbReference>
<comment type="caution">
    <text evidence="3">The sequence shown here is derived from an EMBL/GenBank/DDBJ whole genome shotgun (WGS) entry which is preliminary data.</text>
</comment>
<keyword evidence="4" id="KW-1185">Reference proteome</keyword>
<evidence type="ECO:0000256" key="1">
    <source>
        <dbReference type="ARBA" id="ARBA00006987"/>
    </source>
</evidence>
<dbReference type="Gene3D" id="3.40.190.150">
    <property type="entry name" value="Bordetella uptake gene, domain 1"/>
    <property type="match status" value="1"/>
</dbReference>
<dbReference type="CDD" id="cd07012">
    <property type="entry name" value="PBP2_Bug_TTT"/>
    <property type="match status" value="1"/>
</dbReference>
<name>A0A1Q5P6Q1_9BACI</name>